<reference evidence="2 3" key="1">
    <citation type="submission" date="2016-12" db="EMBL/GenBank/DDBJ databases">
        <authorList>
            <person name="Song W.-J."/>
            <person name="Kurnit D.M."/>
        </authorList>
    </citation>
    <scope>NUCLEOTIDE SEQUENCE [LARGE SCALE GENOMIC DNA]</scope>
    <source>
        <strain evidence="2 3">175</strain>
    </source>
</reference>
<evidence type="ECO:0000313" key="2">
    <source>
        <dbReference type="EMBL" id="SMF97091.1"/>
    </source>
</evidence>
<evidence type="ECO:0000313" key="3">
    <source>
        <dbReference type="Proteomes" id="UP000192923"/>
    </source>
</evidence>
<dbReference type="Proteomes" id="UP000192923">
    <property type="component" value="Unassembled WGS sequence"/>
</dbReference>
<dbReference type="EMBL" id="FXAM01000001">
    <property type="protein sequence ID" value="SMF97091.1"/>
    <property type="molecule type" value="Genomic_DNA"/>
</dbReference>
<name>A0A1Y6D3B3_9GAMM</name>
<dbReference type="Pfam" id="PF01936">
    <property type="entry name" value="NYN"/>
    <property type="match status" value="1"/>
</dbReference>
<dbReference type="PANTHER" id="PTHR35458:SF8">
    <property type="entry name" value="SLR0650 PROTEIN"/>
    <property type="match status" value="1"/>
</dbReference>
<dbReference type="STRING" id="1760988.SAMN02949497_4510"/>
<dbReference type="InterPro" id="IPR047140">
    <property type="entry name" value="LabA"/>
</dbReference>
<evidence type="ECO:0000259" key="1">
    <source>
        <dbReference type="Pfam" id="PF01936"/>
    </source>
</evidence>
<gene>
    <name evidence="2" type="ORF">SAMN02949497_4510</name>
</gene>
<organism evidence="2 3">
    <name type="scientific">Methylomagnum ishizawai</name>
    <dbReference type="NCBI Taxonomy" id="1760988"/>
    <lineage>
        <taxon>Bacteria</taxon>
        <taxon>Pseudomonadati</taxon>
        <taxon>Pseudomonadota</taxon>
        <taxon>Gammaproteobacteria</taxon>
        <taxon>Methylococcales</taxon>
        <taxon>Methylococcaceae</taxon>
        <taxon>Methylomagnum</taxon>
    </lineage>
</organism>
<sequence>MKRVIVFLDYSNFHLSLCNFSGGEFPDRKRFDFSGFVQAITAGMDLIKVYFVCSSSSSTGGGLQRFYDWLDGQEYFYVKQFERRANDQGEHREKQVDVYLACQVVALAYENAYDIAIIVSGDEDYVPAIEIVQQKGKIVTVVSSSVMLSDQLRRKADKVVLIDGEGLDCQRFFS</sequence>
<dbReference type="InterPro" id="IPR021139">
    <property type="entry name" value="NYN"/>
</dbReference>
<keyword evidence="3" id="KW-1185">Reference proteome</keyword>
<accession>A0A1Y6D3B3</accession>
<protein>
    <submittedName>
        <fullName evidence="2">TIGR00288 family protein</fullName>
    </submittedName>
</protein>
<dbReference type="OrthoDB" id="9794137at2"/>
<dbReference type="CDD" id="cd10911">
    <property type="entry name" value="PIN_LabA"/>
    <property type="match status" value="1"/>
</dbReference>
<dbReference type="AlphaFoldDB" id="A0A1Y6D3B3"/>
<dbReference type="RefSeq" id="WP_085215911.1">
    <property type="nucleotide sequence ID" value="NZ_AP019783.1"/>
</dbReference>
<dbReference type="PANTHER" id="PTHR35458">
    <property type="entry name" value="SLR0755 PROTEIN"/>
    <property type="match status" value="1"/>
</dbReference>
<dbReference type="GO" id="GO:0004540">
    <property type="term" value="F:RNA nuclease activity"/>
    <property type="evidence" value="ECO:0007669"/>
    <property type="project" value="InterPro"/>
</dbReference>
<proteinExistence type="predicted"/>
<dbReference type="Gene3D" id="3.40.50.1010">
    <property type="entry name" value="5'-nuclease"/>
    <property type="match status" value="1"/>
</dbReference>
<feature type="domain" description="NYN" evidence="1">
    <location>
        <begin position="3"/>
        <end position="161"/>
    </location>
</feature>